<evidence type="ECO:0000313" key="2">
    <source>
        <dbReference type="EMBL" id="AGU14774.1"/>
    </source>
</evidence>
<dbReference type="RefSeq" id="WP_020975925.1">
    <property type="nucleotide sequence ID" value="NC_022198.1"/>
</dbReference>
<feature type="compositionally biased region" description="Gly residues" evidence="1">
    <location>
        <begin position="490"/>
        <end position="518"/>
    </location>
</feature>
<dbReference type="PATRIC" id="fig|1348662.3.peg.612"/>
<dbReference type="STRING" id="1348662.CARG_03110"/>
<dbReference type="KEGG" id="caz:CARG_03110"/>
<dbReference type="Proteomes" id="UP000016943">
    <property type="component" value="Chromosome"/>
</dbReference>
<dbReference type="eggNOG" id="COG4842">
    <property type="taxonomic scope" value="Bacteria"/>
</dbReference>
<keyword evidence="3" id="KW-1185">Reference proteome</keyword>
<reference evidence="2 3" key="1">
    <citation type="journal article" date="2013" name="Genome Announc.">
        <title>Whole-Genome Sequence of the Clinical Strain Corynebacterium argentoratense DSM 44202, Isolated from a Human Throat Specimen.</title>
        <authorList>
            <person name="Bomholt C."/>
            <person name="Glaub A."/>
            <person name="Gravermann K."/>
            <person name="Albersmeier A."/>
            <person name="Brinkrolf K."/>
            <person name="Ruckert C."/>
            <person name="Tauch A."/>
        </authorList>
    </citation>
    <scope>NUCLEOTIDE SEQUENCE [LARGE SCALE GENOMIC DNA]</scope>
    <source>
        <strain evidence="2">DSM 44202</strain>
    </source>
</reference>
<dbReference type="HOGENOM" id="CLU_419031_0_0_11"/>
<gene>
    <name evidence="2" type="ORF">CARG_03110</name>
</gene>
<evidence type="ECO:0000313" key="3">
    <source>
        <dbReference type="Proteomes" id="UP000016943"/>
    </source>
</evidence>
<name>U3GTY2_9CORY</name>
<accession>U3GTY2</accession>
<dbReference type="GeneID" id="78249445"/>
<feature type="region of interest" description="Disordered" evidence="1">
    <location>
        <begin position="490"/>
        <end position="575"/>
    </location>
</feature>
<dbReference type="EMBL" id="CP006365">
    <property type="protein sequence ID" value="AGU14774.1"/>
    <property type="molecule type" value="Genomic_DNA"/>
</dbReference>
<dbReference type="AlphaFoldDB" id="U3GTY2"/>
<protein>
    <submittedName>
        <fullName evidence="2">Uncharacterized protein</fullName>
    </submittedName>
</protein>
<sequence>MLQYIPDSITNAAHDFASAATTTTFLGKNVLGSDLATATQVSGLRELAQGHANVLSGQEGSAYQVLKNYADQLQWVADNLNATTQALTTTDTTLRNQLDTVANTISTTPGDTHAGATVADSTQHFPTRPDTTITPFIFPPPIAHAEISLTWLANALGSTNTAAFSSAEHTWRNLANTLSTVVNDVRQAASDLASNNQGDTFTAAGEQINAIITSGQHFIDTAHTMATNVSLMNAIHAEATTTIAQAQAMIAALPNPFAQQAAEHAFLHAFASVLSTQTTGAIPPFNTLMDILGQAGEREAGHTGKRSVSGAGPTSVEPIAFEQTITQANTIGTGGSLEAVGATSDALQQVGTQHAVATPTAPTPTPGMSNAHTTGLGHAQGMHPSQVFATNPSAGSHGAFTPALEQLKATAAQHTTTGTTPTTGSGARPLITGLTGEKLSQQLSDKLTQRGTGGIGGRGGGGGTSLRSIGGIGGAGAALGTGSRGLSAGSIGGIGGRSITGPGTPGGGAGRSMIGSGGTPQSPTTTATGSNSASSRPMGPMMGAAPMAGAAGTTTGSGKTKPSISRSRRQGSVADFEREHNLRALLGPQRGLPSHSFGAWSLLPEHMQKQFPQTEFNKAMSHARRELRAGTFVADSPVKHAIAEHFFRKEGWDV</sequence>
<feature type="compositionally biased region" description="Low complexity" evidence="1">
    <location>
        <begin position="519"/>
        <end position="563"/>
    </location>
</feature>
<organism evidence="2 3">
    <name type="scientific">Corynebacterium argentoratense DSM 44202</name>
    <dbReference type="NCBI Taxonomy" id="1348662"/>
    <lineage>
        <taxon>Bacteria</taxon>
        <taxon>Bacillati</taxon>
        <taxon>Actinomycetota</taxon>
        <taxon>Actinomycetes</taxon>
        <taxon>Mycobacteriales</taxon>
        <taxon>Corynebacteriaceae</taxon>
        <taxon>Corynebacterium</taxon>
    </lineage>
</organism>
<evidence type="ECO:0000256" key="1">
    <source>
        <dbReference type="SAM" id="MobiDB-lite"/>
    </source>
</evidence>
<proteinExistence type="predicted"/>